<evidence type="ECO:0000256" key="2">
    <source>
        <dbReference type="SAM" id="Phobius"/>
    </source>
</evidence>
<dbReference type="InterPro" id="IPR050154">
    <property type="entry name" value="UbiB_kinase"/>
</dbReference>
<dbReference type="AlphaFoldDB" id="A0A4Q2EK07"/>
<feature type="transmembrane region" description="Helical" evidence="2">
    <location>
        <begin position="6"/>
        <end position="28"/>
    </location>
</feature>
<evidence type="ECO:0000256" key="1">
    <source>
        <dbReference type="ARBA" id="ARBA00009670"/>
    </source>
</evidence>
<dbReference type="EMBL" id="PPCV01000002">
    <property type="protein sequence ID" value="RXW33052.1"/>
    <property type="molecule type" value="Genomic_DNA"/>
</dbReference>
<feature type="transmembrane region" description="Helical" evidence="2">
    <location>
        <begin position="75"/>
        <end position="104"/>
    </location>
</feature>
<dbReference type="Proteomes" id="UP000290624">
    <property type="component" value="Unassembled WGS sequence"/>
</dbReference>
<feature type="transmembrane region" description="Helical" evidence="2">
    <location>
        <begin position="558"/>
        <end position="581"/>
    </location>
</feature>
<proteinExistence type="inferred from homology"/>
<feature type="domain" description="ABC1 atypical kinase-like" evidence="3">
    <location>
        <begin position="252"/>
        <end position="357"/>
    </location>
</feature>
<dbReference type="SUPFAM" id="SSF56112">
    <property type="entry name" value="Protein kinase-like (PK-like)"/>
    <property type="match status" value="1"/>
</dbReference>
<dbReference type="InterPro" id="IPR004147">
    <property type="entry name" value="ABC1_dom"/>
</dbReference>
<dbReference type="InterPro" id="IPR011009">
    <property type="entry name" value="Kinase-like_dom_sf"/>
</dbReference>
<dbReference type="PANTHER" id="PTHR10566">
    <property type="entry name" value="CHAPERONE-ACTIVITY OF BC1 COMPLEX CABC1 -RELATED"/>
    <property type="match status" value="1"/>
</dbReference>
<evidence type="ECO:0000313" key="5">
    <source>
        <dbReference type="Proteomes" id="UP000290624"/>
    </source>
</evidence>
<comment type="similarity">
    <text evidence="1">Belongs to the protein kinase superfamily. ADCK protein kinase family.</text>
</comment>
<dbReference type="RefSeq" id="WP_129457950.1">
    <property type="nucleotide sequence ID" value="NZ_PPCV01000002.1"/>
</dbReference>
<gene>
    <name evidence="4" type="ORF">C1706_04125</name>
</gene>
<dbReference type="CDD" id="cd05121">
    <property type="entry name" value="ABC1_ADCK3-like"/>
    <property type="match status" value="1"/>
</dbReference>
<keyword evidence="2" id="KW-0812">Transmembrane</keyword>
<sequence length="585" mass="62527">MNVLAGLESFFSGIAALTVSVLQAWLLVHAARRVLGVPVGWLRSFVVSILTIGIFFGVIGWALESGTMVITDSSAGAGLLVLIVLALWGFAFSAAVLVGLEVLWPTGSLPPLRSAFFGWGRRFATARRYGEITTILARNGLTSQLRGLRGDDRPSVTAHSLRLALEQSGVTFVKLGQMLSTRADLLPPVYLEELSHLTNRVAPQPWPVFATAVEAELGRPLEEVFSEIDPEPLASASLAQVHTATLVSGERGVRIPHVYDELSGRHVIVMERLTGTPIAQADDLIEALDADTRAASAQTLLAAVLGQLLGDGIFHADLHAGNVVIWPDGAVGLLDFGSVGRLDAPSRQTLALMLWSIDADDPVLATDCVLELLDRPDTLDERALQREIGLLITRYRGGIGRGGSLKVFGELLSLVMRYGFGVPPQIAAALRSLGALEGTLKRLDPGLDLVEAARCVAKDVTGDLSPEGVTAQLQRRMVRILPVLEHLPRRIDKLTDDLTEGRFAVRVSLFHDPHDRRFVTSLVQQLVLALLAGAAVVGGIVLVTSGGGLPLIAGIDTFSLLGLLLAFAGVILALRAVALIFTRPR</sequence>
<accession>A0A4Q2EK07</accession>
<reference evidence="4 5" key="1">
    <citation type="submission" date="2018-01" db="EMBL/GenBank/DDBJ databases">
        <title>Lactibacter flavus gen. nov., sp. nov., a novel bacterium of the family Propionibacteriaceae isolated from raw milk and dairy products.</title>
        <authorList>
            <person name="Wenning M."/>
            <person name="Breitenwieser F."/>
            <person name="Huptas C."/>
            <person name="von Neubeck M."/>
            <person name="Busse H.-J."/>
            <person name="Scherer S."/>
        </authorList>
    </citation>
    <scope>NUCLEOTIDE SEQUENCE [LARGE SCALE GENOMIC DNA]</scope>
    <source>
        <strain evidence="4 5">VG341</strain>
    </source>
</reference>
<dbReference type="OrthoDB" id="9795390at2"/>
<protein>
    <recommendedName>
        <fullName evidence="3">ABC1 atypical kinase-like domain-containing protein</fullName>
    </recommendedName>
</protein>
<keyword evidence="5" id="KW-1185">Reference proteome</keyword>
<feature type="transmembrane region" description="Helical" evidence="2">
    <location>
        <begin position="526"/>
        <end position="552"/>
    </location>
</feature>
<comment type="caution">
    <text evidence="4">The sequence shown here is derived from an EMBL/GenBank/DDBJ whole genome shotgun (WGS) entry which is preliminary data.</text>
</comment>
<keyword evidence="2" id="KW-1133">Transmembrane helix</keyword>
<feature type="transmembrane region" description="Helical" evidence="2">
    <location>
        <begin position="40"/>
        <end position="63"/>
    </location>
</feature>
<dbReference type="PANTHER" id="PTHR10566:SF113">
    <property type="entry name" value="PROTEIN ACTIVITY OF BC1 COMPLEX KINASE 7, CHLOROPLASTIC"/>
    <property type="match status" value="1"/>
</dbReference>
<organism evidence="4 5">
    <name type="scientific">Propioniciclava flava</name>
    <dbReference type="NCBI Taxonomy" id="2072026"/>
    <lineage>
        <taxon>Bacteria</taxon>
        <taxon>Bacillati</taxon>
        <taxon>Actinomycetota</taxon>
        <taxon>Actinomycetes</taxon>
        <taxon>Propionibacteriales</taxon>
        <taxon>Propionibacteriaceae</taxon>
        <taxon>Propioniciclava</taxon>
    </lineage>
</organism>
<evidence type="ECO:0000313" key="4">
    <source>
        <dbReference type="EMBL" id="RXW33052.1"/>
    </source>
</evidence>
<keyword evidence="2" id="KW-0472">Membrane</keyword>
<feature type="domain" description="ABC1 atypical kinase-like" evidence="3">
    <location>
        <begin position="197"/>
        <end position="251"/>
    </location>
</feature>
<dbReference type="Pfam" id="PF03109">
    <property type="entry name" value="ABC1"/>
    <property type="match status" value="2"/>
</dbReference>
<name>A0A4Q2EK07_9ACTN</name>
<evidence type="ECO:0000259" key="3">
    <source>
        <dbReference type="Pfam" id="PF03109"/>
    </source>
</evidence>